<name>A0A9W8CD20_9POAL</name>
<protein>
    <submittedName>
        <fullName evidence="1">Uncharacterized protein</fullName>
    </submittedName>
</protein>
<organism evidence="1 2">
    <name type="scientific">Paspalum vaginatum</name>
    <name type="common">seashore paspalum</name>
    <dbReference type="NCBI Taxonomy" id="158149"/>
    <lineage>
        <taxon>Eukaryota</taxon>
        <taxon>Viridiplantae</taxon>
        <taxon>Streptophyta</taxon>
        <taxon>Embryophyta</taxon>
        <taxon>Tracheophyta</taxon>
        <taxon>Spermatophyta</taxon>
        <taxon>Magnoliopsida</taxon>
        <taxon>Liliopsida</taxon>
        <taxon>Poales</taxon>
        <taxon>Poaceae</taxon>
        <taxon>PACMAD clade</taxon>
        <taxon>Panicoideae</taxon>
        <taxon>Andropogonodae</taxon>
        <taxon>Paspaleae</taxon>
        <taxon>Paspalinae</taxon>
        <taxon>Paspalum</taxon>
    </lineage>
</organism>
<proteinExistence type="predicted"/>
<keyword evidence="2" id="KW-1185">Reference proteome</keyword>
<evidence type="ECO:0000313" key="1">
    <source>
        <dbReference type="EMBL" id="KAJ1253705.1"/>
    </source>
</evidence>
<accession>A0A9W8CD20</accession>
<dbReference type="AlphaFoldDB" id="A0A9W8CD20"/>
<evidence type="ECO:0000313" key="2">
    <source>
        <dbReference type="Proteomes" id="UP001164776"/>
    </source>
</evidence>
<sequence>MPFPRANQSDPLFSVLPRRRPPDSLAATLPSSPLPKIKSRCRLGLGVGRQQDQNQPSRKINYRLICASGSSVQGCKQLIRCVRWSSNGVLVFYT</sequence>
<gene>
    <name evidence="1" type="ORF">BS78_K209600</name>
</gene>
<reference evidence="1 2" key="1">
    <citation type="submission" date="2022-10" db="EMBL/GenBank/DDBJ databases">
        <title>WGS assembly of Paspalum vaginatum 540-79.</title>
        <authorList>
            <person name="Sun G."/>
            <person name="Wase N."/>
            <person name="Shu S."/>
            <person name="Jenkins J."/>
            <person name="Zhou B."/>
            <person name="Torres-Rodriguez J."/>
            <person name="Chen C."/>
            <person name="Sandor L."/>
            <person name="Plott C."/>
            <person name="Yoshinga Y."/>
            <person name="Daum C."/>
            <person name="Qi P."/>
            <person name="Barry K."/>
            <person name="Lipzen A."/>
            <person name="Berry L."/>
            <person name="Pedersen C."/>
            <person name="Gottilla T."/>
            <person name="Foltz A."/>
            <person name="Yu H."/>
            <person name="O'Malley R."/>
            <person name="Zhang C."/>
            <person name="Devos K."/>
            <person name="Sigmon B."/>
            <person name="Yu B."/>
            <person name="Obata T."/>
            <person name="Schmutz J."/>
            <person name="Schnable J."/>
        </authorList>
    </citation>
    <scope>NUCLEOTIDE SEQUENCE [LARGE SCALE GENOMIC DNA]</scope>
    <source>
        <strain evidence="2">cv. 540-79</strain>
    </source>
</reference>
<dbReference type="Proteomes" id="UP001164776">
    <property type="component" value="Unassembled WGS sequence"/>
</dbReference>
<dbReference type="EMBL" id="MU630826">
    <property type="protein sequence ID" value="KAJ1253705.1"/>
    <property type="molecule type" value="Genomic_DNA"/>
</dbReference>
<comment type="caution">
    <text evidence="1">The sequence shown here is derived from an EMBL/GenBank/DDBJ whole genome shotgun (WGS) entry which is preliminary data.</text>
</comment>